<organism evidence="1 2">
    <name type="scientific">Desulfonatronospira thiodismutans ASO3-1</name>
    <dbReference type="NCBI Taxonomy" id="555779"/>
    <lineage>
        <taxon>Bacteria</taxon>
        <taxon>Pseudomonadati</taxon>
        <taxon>Thermodesulfobacteriota</taxon>
        <taxon>Desulfovibrionia</taxon>
        <taxon>Desulfovibrionales</taxon>
        <taxon>Desulfonatronovibrionaceae</taxon>
        <taxon>Desulfonatronospira</taxon>
    </lineage>
</organism>
<accession>D6SU06</accession>
<evidence type="ECO:0000313" key="1">
    <source>
        <dbReference type="EMBL" id="EFI33097.1"/>
    </source>
</evidence>
<dbReference type="AlphaFoldDB" id="D6SU06"/>
<dbReference type="EMBL" id="ACJN02000004">
    <property type="protein sequence ID" value="EFI33097.1"/>
    <property type="molecule type" value="Genomic_DNA"/>
</dbReference>
<gene>
    <name evidence="1" type="ORF">Dthio_PD0412</name>
</gene>
<comment type="caution">
    <text evidence="1">The sequence shown here is derived from an EMBL/GenBank/DDBJ whole genome shotgun (WGS) entry which is preliminary data.</text>
</comment>
<keyword evidence="2" id="KW-1185">Reference proteome</keyword>
<proteinExistence type="predicted"/>
<reference evidence="1" key="1">
    <citation type="submission" date="2010-05" db="EMBL/GenBank/DDBJ databases">
        <title>The draft genome of Desulfonatronospira thiodismutans ASO3-1.</title>
        <authorList>
            <consortium name="US DOE Joint Genome Institute (JGI-PGF)"/>
            <person name="Lucas S."/>
            <person name="Copeland A."/>
            <person name="Lapidus A."/>
            <person name="Cheng J.-F."/>
            <person name="Bruce D."/>
            <person name="Goodwin L."/>
            <person name="Pitluck S."/>
            <person name="Chertkov O."/>
            <person name="Brettin T."/>
            <person name="Detter J.C."/>
            <person name="Han C."/>
            <person name="Land M.L."/>
            <person name="Hauser L."/>
            <person name="Kyrpides N."/>
            <person name="Mikhailova N."/>
            <person name="Muyzer G."/>
            <person name="Woyke T."/>
        </authorList>
    </citation>
    <scope>NUCLEOTIDE SEQUENCE [LARGE SCALE GENOMIC DNA]</scope>
    <source>
        <strain evidence="1">ASO3-1</strain>
    </source>
</reference>
<name>D6SU06_9BACT</name>
<dbReference type="Proteomes" id="UP000005496">
    <property type="component" value="Unassembled WGS sequence"/>
</dbReference>
<protein>
    <recommendedName>
        <fullName evidence="3">DUF2281 domain-containing protein</fullName>
    </recommendedName>
</protein>
<evidence type="ECO:0008006" key="3">
    <source>
        <dbReference type="Google" id="ProtNLM"/>
    </source>
</evidence>
<sequence length="86" mass="10468">MQITQRSEYEKLVLQEIKDLPESEIQKIIKMIQFLKKEVLQHDKPEDEDYLEFWDSFGSWKDERTAEEIIKDIYETRRSSSRDISL</sequence>
<dbReference type="OrthoDB" id="7063513at2"/>
<dbReference type="RefSeq" id="WP_008871789.1">
    <property type="nucleotide sequence ID" value="NZ_ACJN02000004.1"/>
</dbReference>
<evidence type="ECO:0000313" key="2">
    <source>
        <dbReference type="Proteomes" id="UP000005496"/>
    </source>
</evidence>